<sequence length="222" mass="23146">MRFGCAGCGAVLTAPVSRVALPVHAHHTYGHRFLPPLMAAGTFAVDPEPSGPPWRPWDDVDADEAAARGVYAPVHSLSYGPRGAVVIAPGDVRGTVFVPERGDGCLGLDGRDGPNLACAGCGRAVATRVDDCSYWQAVWLDPRAVRRLTGDDPSRRPAGWDALPEGVPPLEPSGMWSPLWDAAVSAAMAHLLAVSSGVRVHLPDGPVAETFGPALDALLPPG</sequence>
<accession>A0ABV5YA15</accession>
<comment type="caution">
    <text evidence="1">The sequence shown here is derived from an EMBL/GenBank/DDBJ whole genome shotgun (WGS) entry which is preliminary data.</text>
</comment>
<evidence type="ECO:0000313" key="1">
    <source>
        <dbReference type="EMBL" id="MFB9830927.1"/>
    </source>
</evidence>
<dbReference type="EMBL" id="JBHLZP010000005">
    <property type="protein sequence ID" value="MFB9830927.1"/>
    <property type="molecule type" value="Genomic_DNA"/>
</dbReference>
<protein>
    <submittedName>
        <fullName evidence="1">Uncharacterized protein</fullName>
    </submittedName>
</protein>
<reference evidence="1 2" key="1">
    <citation type="submission" date="2024-09" db="EMBL/GenBank/DDBJ databases">
        <authorList>
            <person name="Sun Q."/>
            <person name="Mori K."/>
        </authorList>
    </citation>
    <scope>NUCLEOTIDE SEQUENCE [LARGE SCALE GENOMIC DNA]</scope>
    <source>
        <strain evidence="1 2">TBRC 0563</strain>
    </source>
</reference>
<name>A0ABV5YA15_9ACTN</name>
<evidence type="ECO:0000313" key="2">
    <source>
        <dbReference type="Proteomes" id="UP001589627"/>
    </source>
</evidence>
<dbReference type="Proteomes" id="UP001589627">
    <property type="component" value="Unassembled WGS sequence"/>
</dbReference>
<feature type="non-terminal residue" evidence="1">
    <location>
        <position position="222"/>
    </location>
</feature>
<gene>
    <name evidence="1" type="ORF">ACFFNX_01820</name>
</gene>
<keyword evidence="2" id="KW-1185">Reference proteome</keyword>
<organism evidence="1 2">
    <name type="scientific">Actinoallomurus acaciae</name>
    <dbReference type="NCBI Taxonomy" id="502577"/>
    <lineage>
        <taxon>Bacteria</taxon>
        <taxon>Bacillati</taxon>
        <taxon>Actinomycetota</taxon>
        <taxon>Actinomycetes</taxon>
        <taxon>Streptosporangiales</taxon>
        <taxon>Thermomonosporaceae</taxon>
        <taxon>Actinoallomurus</taxon>
    </lineage>
</organism>
<proteinExistence type="predicted"/>